<evidence type="ECO:0000313" key="3">
    <source>
        <dbReference type="EMBL" id="PZX56062.1"/>
    </source>
</evidence>
<proteinExistence type="predicted"/>
<evidence type="ECO:0000259" key="2">
    <source>
        <dbReference type="Pfam" id="PF13568"/>
    </source>
</evidence>
<feature type="signal peptide" evidence="1">
    <location>
        <begin position="1"/>
        <end position="19"/>
    </location>
</feature>
<feature type="domain" description="Outer membrane protein beta-barrel" evidence="2">
    <location>
        <begin position="19"/>
        <end position="164"/>
    </location>
</feature>
<accession>A0A2W7SYZ0</accession>
<comment type="caution">
    <text evidence="3">The sequence shown here is derived from an EMBL/GenBank/DDBJ whole genome shotgun (WGS) entry which is preliminary data.</text>
</comment>
<dbReference type="InterPro" id="IPR025665">
    <property type="entry name" value="Beta-barrel_OMP_2"/>
</dbReference>
<evidence type="ECO:0000313" key="4">
    <source>
        <dbReference type="EMBL" id="TXD77132.1"/>
    </source>
</evidence>
<sequence length="184" mass="19970">MKKLLLLVFALGFFGTAQAQVGVRAGFSSANFTDFDSDAIAGFHVGAYYKKDLGFISIEPGLQYSQKGHERIASVNDGGVKNDRLNYIDLPVLLRVNFLPFLNVFAGPQGSVLVSRKLEFLNGDTDTSTEPVKGYDIGGVIGVGANLPLGLNAQLSYDLGFQSVNYYNQNVKNNVLKISIGYDF</sequence>
<dbReference type="Proteomes" id="UP000249115">
    <property type="component" value="Unassembled WGS sequence"/>
</dbReference>
<name>A0A2W7SYZ0_9BACT</name>
<dbReference type="AlphaFoldDB" id="A0A2W7SYZ0"/>
<evidence type="ECO:0000313" key="5">
    <source>
        <dbReference type="Proteomes" id="UP000249115"/>
    </source>
</evidence>
<organism evidence="3 5">
    <name type="scientific">Algoriphagus ratkowskyi</name>
    <dbReference type="NCBI Taxonomy" id="57028"/>
    <lineage>
        <taxon>Bacteria</taxon>
        <taxon>Pseudomonadati</taxon>
        <taxon>Bacteroidota</taxon>
        <taxon>Cytophagia</taxon>
        <taxon>Cytophagales</taxon>
        <taxon>Cyclobacteriaceae</taxon>
        <taxon>Algoriphagus</taxon>
    </lineage>
</organism>
<reference evidence="4 6" key="2">
    <citation type="submission" date="2019-08" db="EMBL/GenBank/DDBJ databases">
        <title>Genome of Algoriphagus ratkowskyi IC026.</title>
        <authorList>
            <person name="Bowman J.P."/>
        </authorList>
    </citation>
    <scope>NUCLEOTIDE SEQUENCE [LARGE SCALE GENOMIC DNA]</scope>
    <source>
        <strain evidence="4 6">IC026</strain>
    </source>
</reference>
<dbReference type="RefSeq" id="WP_086501737.1">
    <property type="nucleotide sequence ID" value="NZ_MSSV01000009.1"/>
</dbReference>
<dbReference type="EMBL" id="VORV01000008">
    <property type="protein sequence ID" value="TXD77132.1"/>
    <property type="molecule type" value="Genomic_DNA"/>
</dbReference>
<keyword evidence="1" id="KW-0732">Signal</keyword>
<reference evidence="3 5" key="1">
    <citation type="submission" date="2018-06" db="EMBL/GenBank/DDBJ databases">
        <title>Genomic Encyclopedia of Archaeal and Bacterial Type Strains, Phase II (KMG-II): from individual species to whole genera.</title>
        <authorList>
            <person name="Goeker M."/>
        </authorList>
    </citation>
    <scope>NUCLEOTIDE SEQUENCE [LARGE SCALE GENOMIC DNA]</scope>
    <source>
        <strain evidence="3 5">DSM 22686</strain>
    </source>
</reference>
<feature type="chain" id="PRO_5015839950" evidence="1">
    <location>
        <begin position="20"/>
        <end position="184"/>
    </location>
</feature>
<gene>
    <name evidence="4" type="ORF">ESW18_12590</name>
    <name evidence="3" type="ORF">LV84_02430</name>
</gene>
<dbReference type="OrthoDB" id="947434at2"/>
<protein>
    <submittedName>
        <fullName evidence="3">Outer membrane protein with beta-barrel domain</fullName>
    </submittedName>
    <submittedName>
        <fullName evidence="4">PorT family protein</fullName>
    </submittedName>
</protein>
<dbReference type="Pfam" id="PF13568">
    <property type="entry name" value="OMP_b-brl_2"/>
    <property type="match status" value="1"/>
</dbReference>
<keyword evidence="6" id="KW-1185">Reference proteome</keyword>
<evidence type="ECO:0000313" key="6">
    <source>
        <dbReference type="Proteomes" id="UP000321927"/>
    </source>
</evidence>
<dbReference type="EMBL" id="QKZU01000008">
    <property type="protein sequence ID" value="PZX56062.1"/>
    <property type="molecule type" value="Genomic_DNA"/>
</dbReference>
<dbReference type="Proteomes" id="UP000321927">
    <property type="component" value="Unassembled WGS sequence"/>
</dbReference>
<evidence type="ECO:0000256" key="1">
    <source>
        <dbReference type="SAM" id="SignalP"/>
    </source>
</evidence>